<dbReference type="STRING" id="27835.A0A0N4XF59"/>
<sequence length="248" mass="28209">MGDHGLRFGQEAKTPMGQTEVNNPFLYVALPNRLIDSEIYKQLVENSRELVTHFDLHATFSDILYEQPSTNFTSTTFMRFDDKGRGSSLLRKFEEGVVRNCKNLPIPSTYCLCKYERKNVTDRRLIVKLGIRSAKYANGILESHNQTTNKICHPIKAAKGSVIVHQYALKGKDSSVVMKENVYDVRFRAAKPARGLFKVRFEVILCLIVLSFVLFVVVLNTELLGIRWLDSAMSWAVIKSRNGALFRA</sequence>
<dbReference type="WBParaSite" id="NBR_0000116101-mRNA-1">
    <property type="protein sequence ID" value="NBR_0000116101-mRNA-1"/>
    <property type="gene ID" value="NBR_0000116101"/>
</dbReference>
<dbReference type="AlphaFoldDB" id="A0A0N4XF59"/>
<dbReference type="Proteomes" id="UP000271162">
    <property type="component" value="Unassembled WGS sequence"/>
</dbReference>
<feature type="transmembrane region" description="Helical" evidence="1">
    <location>
        <begin position="201"/>
        <end position="219"/>
    </location>
</feature>
<dbReference type="EMBL" id="UYSL01000813">
    <property type="protein sequence ID" value="VDL64448.1"/>
    <property type="molecule type" value="Genomic_DNA"/>
</dbReference>
<reference evidence="2 3" key="2">
    <citation type="submission" date="2018-11" db="EMBL/GenBank/DDBJ databases">
        <authorList>
            <consortium name="Pathogen Informatics"/>
        </authorList>
    </citation>
    <scope>NUCLEOTIDE SEQUENCE [LARGE SCALE GENOMIC DNA]</scope>
</reference>
<keyword evidence="3" id="KW-1185">Reference proteome</keyword>
<dbReference type="InterPro" id="IPR004245">
    <property type="entry name" value="DUF229"/>
</dbReference>
<name>A0A0N4XF59_NIPBR</name>
<dbReference type="PANTHER" id="PTHR10974:SF75">
    <property type="entry name" value="SULFATASE DOMAIN-CONTAINING PROTEIN"/>
    <property type="match status" value="1"/>
</dbReference>
<reference evidence="4" key="1">
    <citation type="submission" date="2017-02" db="UniProtKB">
        <authorList>
            <consortium name="WormBaseParasite"/>
        </authorList>
    </citation>
    <scope>IDENTIFICATION</scope>
</reference>
<organism evidence="4">
    <name type="scientific">Nippostrongylus brasiliensis</name>
    <name type="common">Rat hookworm</name>
    <dbReference type="NCBI Taxonomy" id="27835"/>
    <lineage>
        <taxon>Eukaryota</taxon>
        <taxon>Metazoa</taxon>
        <taxon>Ecdysozoa</taxon>
        <taxon>Nematoda</taxon>
        <taxon>Chromadorea</taxon>
        <taxon>Rhabditida</taxon>
        <taxon>Rhabditina</taxon>
        <taxon>Rhabditomorpha</taxon>
        <taxon>Strongyloidea</taxon>
        <taxon>Heligmosomidae</taxon>
        <taxon>Nippostrongylus</taxon>
    </lineage>
</organism>
<keyword evidence="1" id="KW-1133">Transmembrane helix</keyword>
<keyword evidence="1" id="KW-0812">Transmembrane</keyword>
<gene>
    <name evidence="2" type="ORF">NBR_LOCUS1162</name>
</gene>
<dbReference type="Pfam" id="PF02995">
    <property type="entry name" value="DUF229"/>
    <property type="match status" value="1"/>
</dbReference>
<dbReference type="GO" id="GO:0005615">
    <property type="term" value="C:extracellular space"/>
    <property type="evidence" value="ECO:0007669"/>
    <property type="project" value="TreeGrafter"/>
</dbReference>
<protein>
    <submittedName>
        <fullName evidence="4">GPI ethanolamine phosphate transferase 3</fullName>
    </submittedName>
</protein>
<evidence type="ECO:0000313" key="2">
    <source>
        <dbReference type="EMBL" id="VDL64448.1"/>
    </source>
</evidence>
<proteinExistence type="predicted"/>
<accession>A0A0N4XF59</accession>
<evidence type="ECO:0000256" key="1">
    <source>
        <dbReference type="SAM" id="Phobius"/>
    </source>
</evidence>
<dbReference type="PANTHER" id="PTHR10974">
    <property type="entry name" value="FI08016P-RELATED"/>
    <property type="match status" value="1"/>
</dbReference>
<evidence type="ECO:0000313" key="3">
    <source>
        <dbReference type="Proteomes" id="UP000271162"/>
    </source>
</evidence>
<evidence type="ECO:0000313" key="4">
    <source>
        <dbReference type="WBParaSite" id="NBR_0000116101-mRNA-1"/>
    </source>
</evidence>
<keyword evidence="1" id="KW-0472">Membrane</keyword>